<protein>
    <submittedName>
        <fullName evidence="1">Uncharacterized protein</fullName>
    </submittedName>
</protein>
<name>A0A0J6IJD5_COCPO</name>
<reference evidence="1 2" key="1">
    <citation type="submission" date="2007-06" db="EMBL/GenBank/DDBJ databases">
        <title>The Genome Sequence of Coccidioides posadasii RMSCC_3488.</title>
        <authorList>
            <consortium name="Coccidioides Genome Resources Consortium"/>
            <consortium name="The Broad Institute Genome Sequencing Platform"/>
            <person name="Henn M.R."/>
            <person name="Sykes S."/>
            <person name="Young S."/>
            <person name="Jaffe D."/>
            <person name="Berlin A."/>
            <person name="Alvarez P."/>
            <person name="Butler J."/>
            <person name="Gnerre S."/>
            <person name="Grabherr M."/>
            <person name="Mauceli E."/>
            <person name="Brockman W."/>
            <person name="Kodira C."/>
            <person name="Alvarado L."/>
            <person name="Zeng Q."/>
            <person name="Crawford M."/>
            <person name="Antoine C."/>
            <person name="Devon K."/>
            <person name="Galgiani J."/>
            <person name="Orsborn K."/>
            <person name="Lewis M.L."/>
            <person name="Nusbaum C."/>
            <person name="Galagan J."/>
            <person name="Birren B."/>
        </authorList>
    </citation>
    <scope>NUCLEOTIDE SEQUENCE [LARGE SCALE GENOMIC DNA]</scope>
    <source>
        <strain evidence="1 2">RMSCC 3488</strain>
    </source>
</reference>
<dbReference type="VEuPathDB" id="FungiDB:CPAG_08316"/>
<accession>A0A0J6IJD5</accession>
<dbReference type="AlphaFoldDB" id="A0A0J6IJD5"/>
<proteinExistence type="predicted"/>
<reference evidence="2" key="2">
    <citation type="journal article" date="2009" name="Genome Res.">
        <title>Comparative genomic analyses of the human fungal pathogens Coccidioides and their relatives.</title>
        <authorList>
            <person name="Sharpton T.J."/>
            <person name="Stajich J.E."/>
            <person name="Rounsley S.D."/>
            <person name="Gardner M.J."/>
            <person name="Wortman J.R."/>
            <person name="Jordar V.S."/>
            <person name="Maiti R."/>
            <person name="Kodira C.D."/>
            <person name="Neafsey D.E."/>
            <person name="Zeng Q."/>
            <person name="Hung C.-Y."/>
            <person name="McMahan C."/>
            <person name="Muszewska A."/>
            <person name="Grynberg M."/>
            <person name="Mandel M.A."/>
            <person name="Kellner E.M."/>
            <person name="Barker B.M."/>
            <person name="Galgiani J.N."/>
            <person name="Orbach M.J."/>
            <person name="Kirkland T.N."/>
            <person name="Cole G.T."/>
            <person name="Henn M.R."/>
            <person name="Birren B.W."/>
            <person name="Taylor J.W."/>
        </authorList>
    </citation>
    <scope>NUCLEOTIDE SEQUENCE [LARGE SCALE GENOMIC DNA]</scope>
    <source>
        <strain evidence="2">RMSCC 3488</strain>
    </source>
</reference>
<dbReference type="EMBL" id="DS268113">
    <property type="protein sequence ID" value="KMM72017.1"/>
    <property type="molecule type" value="Genomic_DNA"/>
</dbReference>
<dbReference type="Proteomes" id="UP000054567">
    <property type="component" value="Unassembled WGS sequence"/>
</dbReference>
<sequence length="123" mass="13435">MSWVYGDFELASASPRGLSDKAAERVKTVSHHSRRTPRRISVRIHWSIPVTRDGKVGDRLSVAPINVDFTHGCRTLHDGRAIVPPPGHVTGRYSVEGIALRLGPNKREALLPSHANQGAASSR</sequence>
<evidence type="ECO:0000313" key="2">
    <source>
        <dbReference type="Proteomes" id="UP000054567"/>
    </source>
</evidence>
<organism evidence="1 2">
    <name type="scientific">Coccidioides posadasii RMSCC 3488</name>
    <dbReference type="NCBI Taxonomy" id="454284"/>
    <lineage>
        <taxon>Eukaryota</taxon>
        <taxon>Fungi</taxon>
        <taxon>Dikarya</taxon>
        <taxon>Ascomycota</taxon>
        <taxon>Pezizomycotina</taxon>
        <taxon>Eurotiomycetes</taxon>
        <taxon>Eurotiomycetidae</taxon>
        <taxon>Onygenales</taxon>
        <taxon>Onygenaceae</taxon>
        <taxon>Coccidioides</taxon>
    </lineage>
</organism>
<gene>
    <name evidence="1" type="ORF">CPAG_08316</name>
</gene>
<reference evidence="2" key="3">
    <citation type="journal article" date="2010" name="Genome Res.">
        <title>Population genomic sequencing of Coccidioides fungi reveals recent hybridization and transposon control.</title>
        <authorList>
            <person name="Neafsey D.E."/>
            <person name="Barker B.M."/>
            <person name="Sharpton T.J."/>
            <person name="Stajich J.E."/>
            <person name="Park D.J."/>
            <person name="Whiston E."/>
            <person name="Hung C.-Y."/>
            <person name="McMahan C."/>
            <person name="White J."/>
            <person name="Sykes S."/>
            <person name="Heiman D."/>
            <person name="Young S."/>
            <person name="Zeng Q."/>
            <person name="Abouelleil A."/>
            <person name="Aftuck L."/>
            <person name="Bessette D."/>
            <person name="Brown A."/>
            <person name="FitzGerald M."/>
            <person name="Lui A."/>
            <person name="Macdonald J.P."/>
            <person name="Priest M."/>
            <person name="Orbach M.J."/>
            <person name="Galgiani J.N."/>
            <person name="Kirkland T.N."/>
            <person name="Cole G.T."/>
            <person name="Birren B.W."/>
            <person name="Henn M.R."/>
            <person name="Taylor J.W."/>
            <person name="Rounsley S.D."/>
        </authorList>
    </citation>
    <scope>NUCLEOTIDE SEQUENCE [LARGE SCALE GENOMIC DNA]</scope>
    <source>
        <strain evidence="2">RMSCC 3488</strain>
    </source>
</reference>
<evidence type="ECO:0000313" key="1">
    <source>
        <dbReference type="EMBL" id="KMM72017.1"/>
    </source>
</evidence>